<feature type="repeat" description="PPR" evidence="3">
    <location>
        <begin position="457"/>
        <end position="491"/>
    </location>
</feature>
<feature type="repeat" description="PPR" evidence="3">
    <location>
        <begin position="911"/>
        <end position="945"/>
    </location>
</feature>
<dbReference type="Pfam" id="PF01535">
    <property type="entry name" value="PPR"/>
    <property type="match status" value="3"/>
</dbReference>
<dbReference type="EMBL" id="AMZH03011470">
    <property type="protein sequence ID" value="RRT52815.1"/>
    <property type="molecule type" value="Genomic_DNA"/>
</dbReference>
<feature type="repeat" description="PPR" evidence="3">
    <location>
        <begin position="841"/>
        <end position="875"/>
    </location>
</feature>
<feature type="repeat" description="PPR" evidence="3">
    <location>
        <begin position="737"/>
        <end position="771"/>
    </location>
</feature>
<comment type="similarity">
    <text evidence="1">Belongs to the PPR family. P subfamily.</text>
</comment>
<evidence type="ECO:0000256" key="3">
    <source>
        <dbReference type="PROSITE-ProRule" id="PRU00708"/>
    </source>
</evidence>
<protein>
    <recommendedName>
        <fullName evidence="5">PROP1-like PPR domain-containing protein</fullName>
    </recommendedName>
</protein>
<feature type="repeat" description="PPR" evidence="3">
    <location>
        <begin position="772"/>
        <end position="806"/>
    </location>
</feature>
<dbReference type="Gene3D" id="1.25.40.10">
    <property type="entry name" value="Tetratricopeptide repeat domain"/>
    <property type="match status" value="5"/>
</dbReference>
<dbReference type="InterPro" id="IPR002885">
    <property type="entry name" value="PPR_rpt"/>
</dbReference>
<feature type="domain" description="PROP1-like PPR" evidence="5">
    <location>
        <begin position="250"/>
        <end position="403"/>
    </location>
</feature>
<name>A0A426YM69_ENSVE</name>
<organism evidence="6 7">
    <name type="scientific">Ensete ventricosum</name>
    <name type="common">Abyssinian banana</name>
    <name type="synonym">Musa ensete</name>
    <dbReference type="NCBI Taxonomy" id="4639"/>
    <lineage>
        <taxon>Eukaryota</taxon>
        <taxon>Viridiplantae</taxon>
        <taxon>Streptophyta</taxon>
        <taxon>Embryophyta</taxon>
        <taxon>Tracheophyta</taxon>
        <taxon>Spermatophyta</taxon>
        <taxon>Magnoliopsida</taxon>
        <taxon>Liliopsida</taxon>
        <taxon>Zingiberales</taxon>
        <taxon>Musaceae</taxon>
        <taxon>Ensete</taxon>
    </lineage>
</organism>
<dbReference type="NCBIfam" id="TIGR00756">
    <property type="entry name" value="PPR"/>
    <property type="match status" value="9"/>
</dbReference>
<dbReference type="InterPro" id="IPR033443">
    <property type="entry name" value="PROP1-like_PPR_dom"/>
</dbReference>
<dbReference type="FunFam" id="1.25.40.10:FF:001780">
    <property type="entry name" value="Pentatricopeptide repeat-containing protein At4g30825, chloroplastic"/>
    <property type="match status" value="1"/>
</dbReference>
<dbReference type="Pfam" id="PF17177">
    <property type="entry name" value="PPR_long"/>
    <property type="match status" value="1"/>
</dbReference>
<dbReference type="AlphaFoldDB" id="A0A426YM69"/>
<gene>
    <name evidence="6" type="ORF">B296_00021051</name>
</gene>
<feature type="repeat" description="PPR" evidence="3">
    <location>
        <begin position="283"/>
        <end position="317"/>
    </location>
</feature>
<dbReference type="SUPFAM" id="SSF81901">
    <property type="entry name" value="HCP-like"/>
    <property type="match status" value="2"/>
</dbReference>
<evidence type="ECO:0000259" key="5">
    <source>
        <dbReference type="Pfam" id="PF17177"/>
    </source>
</evidence>
<comment type="caution">
    <text evidence="6">The sequence shown here is derived from an EMBL/GenBank/DDBJ whole genome shotgun (WGS) entry which is preliminary data.</text>
</comment>
<dbReference type="Pfam" id="PF13041">
    <property type="entry name" value="PPR_2"/>
    <property type="match status" value="4"/>
</dbReference>
<evidence type="ECO:0000313" key="7">
    <source>
        <dbReference type="Proteomes" id="UP000287651"/>
    </source>
</evidence>
<dbReference type="GO" id="GO:0031930">
    <property type="term" value="P:mitochondria-nucleus signaling pathway"/>
    <property type="evidence" value="ECO:0007669"/>
    <property type="project" value="TreeGrafter"/>
</dbReference>
<reference evidence="6 7" key="1">
    <citation type="journal article" date="2014" name="Agronomy (Basel)">
        <title>A Draft Genome Sequence for Ensete ventricosum, the Drought-Tolerant Tree Against Hunger.</title>
        <authorList>
            <person name="Harrison J."/>
            <person name="Moore K.A."/>
            <person name="Paszkiewicz K."/>
            <person name="Jones T."/>
            <person name="Grant M."/>
            <person name="Ambacheew D."/>
            <person name="Muzemil S."/>
            <person name="Studholme D.J."/>
        </authorList>
    </citation>
    <scope>NUCLEOTIDE SEQUENCE [LARGE SCALE GENOMIC DNA]</scope>
</reference>
<dbReference type="PANTHER" id="PTHR47936">
    <property type="entry name" value="PPR_LONG DOMAIN-CONTAINING PROTEIN"/>
    <property type="match status" value="1"/>
</dbReference>
<feature type="compositionally biased region" description="Polar residues" evidence="4">
    <location>
        <begin position="14"/>
        <end position="23"/>
    </location>
</feature>
<feature type="repeat" description="PPR" evidence="3">
    <location>
        <begin position="422"/>
        <end position="456"/>
    </location>
</feature>
<sequence length="985" mass="111540">MKSCNPEGDKNRTESLIVNSTGEPSEEGMSSLRLAAGPDICESKQRNPFGNSNLCAVDLLGVISSVSCSSIRFTAIRKEFAGESFVVGGRFGLCAKPGVRFRNYKVYGLDDIDRSVSTIDSVKKTEAVQIGDSGTSEANMTLNNPVPKILELQGKNAGRKSGRNIWSRLQRMQKASQHKVSRIVSGRNCSSFEDKISDGDLEAVISGIHPDSSVEHCNWVLKVLEKRSEEKTVEFFEWMNCHGKLKENTDAYCLALRALARKEDWSRAMMLLQEMTSDECELNSQAFNSLIYVCAKRGLVGWGTKWFHMMLEQGIRPSVATIGMLMGLYQKKCSLSQAEFAFGRMRSLKLKCTTAYSAMIVIYTRLGLYNKSEEVISVMDKDEVLPDLDNWLVRLNAYSQQGKMEEAETVLKSMVKAGISPNIVAYNTLITGYGKVANMKAAKHLFQDLESVGLDPDETTYRSMIEGFGRTDNYKEALWYYDKLKNSGFQPNSSNFYTLINLQARHGDEKGAVQTLEDMRRAGCQYSSLVSSLIQAYERIGMVEKVPHILEDSFYENVLLDPTSCSILVMAYVKCSLLDDALRVLQDKRWEDRDFEENLYHLLICSCKEAGHSENAVKIYMQMPNSEIHQNLHITCSMIDIYSAMGRFTDAENLYLKLKGSGVTFDMVAYSIAVRMYIRAGSLENACVVLEIMEKEKDIVPDIYLFRDMLRTYQKCDMTQKLAKVYYWILKSGVAWDEALYNCVINCCGHALPVDELSRLFEEMMQNGYAANTITFNVMLDVYGKSGLLKKARKVFWMARKQGLADVISYNTMIAAHGKIKDIKSMESVIQKMQSAGFPVSLEAYNSLLDAYGKDNRLEEFNDVLQKMKESKCVSDHYTYNIMINIYGRKGWIEEVSQVFAELKEHGLEPDLYSYNTLIKAYGIAGMVEEAVNVVQVMRSKGIKPNRITYTILITALQRNENFLEAVKWSLWMRQMECQVEFCPS</sequence>
<keyword evidence="2" id="KW-0677">Repeat</keyword>
<dbReference type="Proteomes" id="UP000287651">
    <property type="component" value="Unassembled WGS sequence"/>
</dbReference>
<dbReference type="GO" id="GO:0009507">
    <property type="term" value="C:chloroplast"/>
    <property type="evidence" value="ECO:0007669"/>
    <property type="project" value="TreeGrafter"/>
</dbReference>
<evidence type="ECO:0000313" key="6">
    <source>
        <dbReference type="EMBL" id="RRT52815.1"/>
    </source>
</evidence>
<dbReference type="FunFam" id="1.25.40.10:FF:003613">
    <property type="entry name" value="Pentatricopeptide repeat-containing protein At3g23020"/>
    <property type="match status" value="1"/>
</dbReference>
<feature type="repeat" description="PPR" evidence="3">
    <location>
        <begin position="248"/>
        <end position="282"/>
    </location>
</feature>
<evidence type="ECO:0000256" key="2">
    <source>
        <dbReference type="ARBA" id="ARBA00022737"/>
    </source>
</evidence>
<dbReference type="GO" id="GO:0010019">
    <property type="term" value="P:chloroplast-nucleus signaling pathway"/>
    <property type="evidence" value="ECO:0007669"/>
    <property type="project" value="TreeGrafter"/>
</dbReference>
<dbReference type="Pfam" id="PF13812">
    <property type="entry name" value="PPR_3"/>
    <property type="match status" value="1"/>
</dbReference>
<evidence type="ECO:0000256" key="1">
    <source>
        <dbReference type="ARBA" id="ARBA00007626"/>
    </source>
</evidence>
<feature type="repeat" description="PPR" evidence="3">
    <location>
        <begin position="876"/>
        <end position="910"/>
    </location>
</feature>
<feature type="region of interest" description="Disordered" evidence="4">
    <location>
        <begin position="1"/>
        <end position="29"/>
    </location>
</feature>
<feature type="repeat" description="PPR" evidence="3">
    <location>
        <begin position="387"/>
        <end position="421"/>
    </location>
</feature>
<evidence type="ECO:0000256" key="4">
    <source>
        <dbReference type="SAM" id="MobiDB-lite"/>
    </source>
</evidence>
<dbReference type="PANTHER" id="PTHR47936:SF1">
    <property type="entry name" value="PENTATRICOPEPTIDE REPEAT-CONTAINING PROTEIN GUN1, CHLOROPLASTIC"/>
    <property type="match status" value="1"/>
</dbReference>
<proteinExistence type="inferred from homology"/>
<dbReference type="InterPro" id="IPR011990">
    <property type="entry name" value="TPR-like_helical_dom_sf"/>
</dbReference>
<dbReference type="PROSITE" id="PS51375">
    <property type="entry name" value="PPR"/>
    <property type="match status" value="10"/>
</dbReference>
<accession>A0A426YM69</accession>